<protein>
    <submittedName>
        <fullName evidence="1">Uncharacterized protein</fullName>
    </submittedName>
</protein>
<organism evidence="1">
    <name type="scientific">Mycobacterium sp. (strain JLS)</name>
    <dbReference type="NCBI Taxonomy" id="164757"/>
    <lineage>
        <taxon>Bacteria</taxon>
        <taxon>Bacillati</taxon>
        <taxon>Actinomycetota</taxon>
        <taxon>Actinomycetes</taxon>
        <taxon>Mycobacteriales</taxon>
        <taxon>Mycobacteriaceae</taxon>
        <taxon>Mycobacterium</taxon>
    </lineage>
</organism>
<name>A0A5Q5CDF9_MYCSJ</name>
<dbReference type="KEGG" id="mjl:Mjls_1429"/>
<accession>A0A5Q5CDF9</accession>
<evidence type="ECO:0000313" key="1">
    <source>
        <dbReference type="EMBL" id="ABN97231.1"/>
    </source>
</evidence>
<gene>
    <name evidence="1" type="ordered locus">Mjls_1429</name>
</gene>
<sequence length="171" mass="18913">MTSVTNPTVWISTSTGELTFDADKPAGPWHYAGTIDTAHETASFEHIQVQLGRRNTATHAPEFYLSGDPESAWVQEAKADPRDRPRFWIAIEPFGNPRIQYTDGTTKKYFVSTEQAAVVAAMRRRAPEPHPGLRVKPVMIGIRLKQSAAGLFTTVTQPRDDNSSQNTDTTG</sequence>
<dbReference type="EMBL" id="CP000580">
    <property type="protein sequence ID" value="ABN97231.1"/>
    <property type="molecule type" value="Genomic_DNA"/>
</dbReference>
<proteinExistence type="predicted"/>
<reference evidence="1" key="1">
    <citation type="submission" date="2007-02" db="EMBL/GenBank/DDBJ databases">
        <title>Complete sequence of Mycobacterium sp. JLS.</title>
        <authorList>
            <consortium name="US DOE Joint Genome Institute"/>
            <person name="Copeland A."/>
            <person name="Lucas S."/>
            <person name="Lapidus A."/>
            <person name="Barry K."/>
            <person name="Detter J.C."/>
            <person name="Glavina del Rio T."/>
            <person name="Hammon N."/>
            <person name="Israni S."/>
            <person name="Dalin E."/>
            <person name="Tice H."/>
            <person name="Pitluck S."/>
            <person name="Chain P."/>
            <person name="Malfatti S."/>
            <person name="Shin M."/>
            <person name="Vergez L."/>
            <person name="Schmutz J."/>
            <person name="Larimer F."/>
            <person name="Land M."/>
            <person name="Hauser L."/>
            <person name="Kyrpides N."/>
            <person name="Mikhailova N."/>
            <person name="Miller C.D."/>
            <person name="Anderson A.J."/>
            <person name="Sims R.C."/>
            <person name="Richardson P."/>
        </authorList>
    </citation>
    <scope>NUCLEOTIDE SEQUENCE [LARGE SCALE GENOMIC DNA]</scope>
    <source>
        <strain evidence="1">JLS</strain>
    </source>
</reference>
<dbReference type="AlphaFoldDB" id="A0A5Q5CDF9"/>